<reference evidence="1" key="1">
    <citation type="submission" date="2022-11" db="EMBL/GenBank/DDBJ databases">
        <title>Centuries of genome instability and evolution in soft-shell clam transmissible cancer (bioRxiv).</title>
        <authorList>
            <person name="Hart S.F.M."/>
            <person name="Yonemitsu M.A."/>
            <person name="Giersch R.M."/>
            <person name="Beal B.F."/>
            <person name="Arriagada G."/>
            <person name="Davis B.W."/>
            <person name="Ostrander E.A."/>
            <person name="Goff S.P."/>
            <person name="Metzger M.J."/>
        </authorList>
    </citation>
    <scope>NUCLEOTIDE SEQUENCE</scope>
    <source>
        <strain evidence="1">MELC-2E11</strain>
        <tissue evidence="1">Siphon/mantle</tissue>
    </source>
</reference>
<dbReference type="Proteomes" id="UP001164746">
    <property type="component" value="Chromosome 8"/>
</dbReference>
<organism evidence="1 2">
    <name type="scientific">Mya arenaria</name>
    <name type="common">Soft-shell clam</name>
    <dbReference type="NCBI Taxonomy" id="6604"/>
    <lineage>
        <taxon>Eukaryota</taxon>
        <taxon>Metazoa</taxon>
        <taxon>Spiralia</taxon>
        <taxon>Lophotrochozoa</taxon>
        <taxon>Mollusca</taxon>
        <taxon>Bivalvia</taxon>
        <taxon>Autobranchia</taxon>
        <taxon>Heteroconchia</taxon>
        <taxon>Euheterodonta</taxon>
        <taxon>Imparidentia</taxon>
        <taxon>Neoheterodontei</taxon>
        <taxon>Myida</taxon>
        <taxon>Myoidea</taxon>
        <taxon>Myidae</taxon>
        <taxon>Mya</taxon>
    </lineage>
</organism>
<dbReference type="EMBL" id="CP111019">
    <property type="protein sequence ID" value="WAR11411.1"/>
    <property type="molecule type" value="Genomic_DNA"/>
</dbReference>
<protein>
    <submittedName>
        <fullName evidence="1">Uncharacterized protein</fullName>
    </submittedName>
</protein>
<accession>A0ABY7EW47</accession>
<sequence>SSGIRIEDGHHRYHCHIGIVGLVQRAERHSLLTVCGESNSVDEKANALEYWNLKLKSMLQNYHPDDNVNETASGCCQTATAQKPRCFKKIKPLPLPFKCPKRAWMDAQFFTEWSTIIDRKML</sequence>
<evidence type="ECO:0000313" key="1">
    <source>
        <dbReference type="EMBL" id="WAR11411.1"/>
    </source>
</evidence>
<name>A0ABY7EW47_MYAAR</name>
<keyword evidence="2" id="KW-1185">Reference proteome</keyword>
<gene>
    <name evidence="1" type="ORF">MAR_025591</name>
</gene>
<evidence type="ECO:0000313" key="2">
    <source>
        <dbReference type="Proteomes" id="UP001164746"/>
    </source>
</evidence>
<proteinExistence type="predicted"/>
<feature type="non-terminal residue" evidence="1">
    <location>
        <position position="122"/>
    </location>
</feature>